<dbReference type="SUPFAM" id="SSF53335">
    <property type="entry name" value="S-adenosyl-L-methionine-dependent methyltransferases"/>
    <property type="match status" value="1"/>
</dbReference>
<dbReference type="OrthoDB" id="9791837at2"/>
<keyword evidence="2" id="KW-0489">Methyltransferase</keyword>
<dbReference type="Gene3D" id="3.40.50.150">
    <property type="entry name" value="Vaccinia Virus protein VP39"/>
    <property type="match status" value="1"/>
</dbReference>
<dbReference type="PANTHER" id="PTHR43591">
    <property type="entry name" value="METHYLTRANSFERASE"/>
    <property type="match status" value="1"/>
</dbReference>
<accession>A0A0A3INF9</accession>
<name>A0A0A3INF9_9BACI</name>
<keyword evidence="3" id="KW-1185">Reference proteome</keyword>
<dbReference type="Pfam" id="PF08241">
    <property type="entry name" value="Methyltransf_11"/>
    <property type="match status" value="1"/>
</dbReference>
<dbReference type="RefSeq" id="WP_036154967.1">
    <property type="nucleotide sequence ID" value="NZ_AVCX01000005.1"/>
</dbReference>
<evidence type="ECO:0000313" key="2">
    <source>
        <dbReference type="EMBL" id="KGR84353.1"/>
    </source>
</evidence>
<proteinExistence type="predicted"/>
<dbReference type="CDD" id="cd02440">
    <property type="entry name" value="AdoMet_MTases"/>
    <property type="match status" value="1"/>
</dbReference>
<organism evidence="2 3">
    <name type="scientific">Lysinibacillus odysseyi 34hs-1 = NBRC 100172</name>
    <dbReference type="NCBI Taxonomy" id="1220589"/>
    <lineage>
        <taxon>Bacteria</taxon>
        <taxon>Bacillati</taxon>
        <taxon>Bacillota</taxon>
        <taxon>Bacilli</taxon>
        <taxon>Bacillales</taxon>
        <taxon>Bacillaceae</taxon>
        <taxon>Lysinibacillus</taxon>
    </lineage>
</organism>
<sequence>MAIDFHDDKNRNSYTAREVDRTWTETITGHVPFEKIAKAVDVGCGGGIYTKMLSAMGIPSVTGIDFSETMLDAARENCKTLPNITFRYGTALRTGLESHAADFVLERALIHHITDLQACVQEAYRILDSGGYYVIQDRTPDDCLLPGDDNHIRGYFFECFPNLRDKETSRRYSSERVIETLHAARFQHIQEIKLWETRKVYESKEDVLEDLRHRTGRSILHELDDQELQVLVAYIDNALPSNSPIHEMDRWTVWIAVK</sequence>
<dbReference type="AlphaFoldDB" id="A0A0A3INF9"/>
<feature type="domain" description="Methyltransferase type 11" evidence="1">
    <location>
        <begin position="40"/>
        <end position="135"/>
    </location>
</feature>
<dbReference type="InterPro" id="IPR013216">
    <property type="entry name" value="Methyltransf_11"/>
</dbReference>
<comment type="caution">
    <text evidence="2">The sequence shown here is derived from an EMBL/GenBank/DDBJ whole genome shotgun (WGS) entry which is preliminary data.</text>
</comment>
<dbReference type="STRING" id="1220589.CD32_12215"/>
<dbReference type="eggNOG" id="COG2226">
    <property type="taxonomic scope" value="Bacteria"/>
</dbReference>
<dbReference type="InterPro" id="IPR029063">
    <property type="entry name" value="SAM-dependent_MTases_sf"/>
</dbReference>
<keyword evidence="2" id="KW-0808">Transferase</keyword>
<dbReference type="Proteomes" id="UP000030437">
    <property type="component" value="Unassembled WGS sequence"/>
</dbReference>
<gene>
    <name evidence="2" type="ORF">CD32_12215</name>
</gene>
<dbReference type="EMBL" id="JPVP01000056">
    <property type="protein sequence ID" value="KGR84353.1"/>
    <property type="molecule type" value="Genomic_DNA"/>
</dbReference>
<dbReference type="GO" id="GO:0032259">
    <property type="term" value="P:methylation"/>
    <property type="evidence" value="ECO:0007669"/>
    <property type="project" value="UniProtKB-KW"/>
</dbReference>
<reference evidence="2 3" key="1">
    <citation type="submission" date="2014-02" db="EMBL/GenBank/DDBJ databases">
        <title>Draft genome sequence of Lysinibacillus odysseyi NBRC 100172.</title>
        <authorList>
            <person name="Zhang F."/>
            <person name="Wang G."/>
            <person name="Zhang L."/>
        </authorList>
    </citation>
    <scope>NUCLEOTIDE SEQUENCE [LARGE SCALE GENOMIC DNA]</scope>
    <source>
        <strain evidence="2 3">NBRC 100172</strain>
    </source>
</reference>
<evidence type="ECO:0000313" key="3">
    <source>
        <dbReference type="Proteomes" id="UP000030437"/>
    </source>
</evidence>
<dbReference type="GO" id="GO:0008757">
    <property type="term" value="F:S-adenosylmethionine-dependent methyltransferase activity"/>
    <property type="evidence" value="ECO:0007669"/>
    <property type="project" value="InterPro"/>
</dbReference>
<protein>
    <submittedName>
        <fullName evidence="2">Methyltransferase type 11</fullName>
    </submittedName>
</protein>
<evidence type="ECO:0000259" key="1">
    <source>
        <dbReference type="Pfam" id="PF08241"/>
    </source>
</evidence>